<proteinExistence type="predicted"/>
<sequence>MSQFFKSCENASGQFCGYRFCKVFLWRFIRRIRVATTDFEIKAEVDRLAKKFEQEIEGIDEKAFAKLSKELKDSIEKVKTGKADKFNSKLTNPDVKPELIYVTPIVGGVVPNASDPAALRHQASR</sequence>
<dbReference type="HOGENOM" id="CLU_1988010_0_0_11"/>
<name>D7BL75_ARCHD</name>
<evidence type="ECO:0000313" key="1">
    <source>
        <dbReference type="EMBL" id="ADH93405.1"/>
    </source>
</evidence>
<protein>
    <submittedName>
        <fullName evidence="1">Uncharacterized protein</fullName>
    </submittedName>
</protein>
<evidence type="ECO:0000313" key="2">
    <source>
        <dbReference type="Proteomes" id="UP000000376"/>
    </source>
</evidence>
<dbReference type="KEGG" id="ahe:Arch_1723"/>
<dbReference type="EMBL" id="CP002045">
    <property type="protein sequence ID" value="ADH93405.1"/>
    <property type="molecule type" value="Genomic_DNA"/>
</dbReference>
<dbReference type="AlphaFoldDB" id="D7BL75"/>
<accession>D7BL75</accession>
<dbReference type="STRING" id="644284.Arch_1723"/>
<organism evidence="1 2">
    <name type="scientific">Arcanobacterium haemolyticum (strain ATCC 9345 / DSM 20595 / CCM 5947 / CCUG 17215 / LMG 16163 / NBRC 15585 / NCTC 8452 / 11018)</name>
    <dbReference type="NCBI Taxonomy" id="644284"/>
    <lineage>
        <taxon>Bacteria</taxon>
        <taxon>Bacillati</taxon>
        <taxon>Actinomycetota</taxon>
        <taxon>Actinomycetes</taxon>
        <taxon>Actinomycetales</taxon>
        <taxon>Actinomycetaceae</taxon>
        <taxon>Arcanobacterium</taxon>
    </lineage>
</organism>
<keyword evidence="2" id="KW-1185">Reference proteome</keyword>
<dbReference type="Proteomes" id="UP000000376">
    <property type="component" value="Chromosome"/>
</dbReference>
<reference evidence="1 2" key="1">
    <citation type="journal article" date="2010" name="Stand. Genomic Sci.">
        <title>Complete genome sequence of Arcanobacterium haemolyticum type strain (11018).</title>
        <authorList>
            <person name="Yasawong M."/>
            <person name="Teshima H."/>
            <person name="Lapidus A."/>
            <person name="Nolan M."/>
            <person name="Lucas S."/>
            <person name="Glavina Del Rio T."/>
            <person name="Tice H."/>
            <person name="Cheng J."/>
            <person name="Bruce D."/>
            <person name="Detter C."/>
            <person name="Tapia R."/>
            <person name="Han C."/>
            <person name="Goodwin L."/>
            <person name="Pitluck S."/>
            <person name="Liolios K."/>
            <person name="Ivanova N."/>
            <person name="Mavromatis K."/>
            <person name="Mikhailova N."/>
            <person name="Pati A."/>
            <person name="Chen A."/>
            <person name="Palaniappan K."/>
            <person name="Land M."/>
            <person name="Hauser L."/>
            <person name="Chang Y."/>
            <person name="Jeffries C."/>
            <person name="Rohde M."/>
            <person name="Sikorski J."/>
            <person name="Pukall R."/>
            <person name="Goker M."/>
            <person name="Woyke T."/>
            <person name="Bristow J."/>
            <person name="Eisen J."/>
            <person name="Markowitz V."/>
            <person name="Hugenholtz P."/>
            <person name="Kyrpides N."/>
            <person name="Klenk H."/>
        </authorList>
    </citation>
    <scope>NUCLEOTIDE SEQUENCE [LARGE SCALE GENOMIC DNA]</scope>
    <source>
        <strain evidence="2">ATCC 9345 / DSM 20595 / CCUG 17215 / LMG 16163 / NBRC 15585 / NCTC 8452 / 11018</strain>
    </source>
</reference>
<gene>
    <name evidence="1" type="ordered locus">Arch_1723</name>
</gene>